<accession>A0A183BQK3</accession>
<reference evidence="2" key="3">
    <citation type="submission" date="2016-06" db="UniProtKB">
        <authorList>
            <consortium name="WormBaseParasite"/>
        </authorList>
    </citation>
    <scope>IDENTIFICATION</scope>
</reference>
<dbReference type="WBParaSite" id="GPLIN_000288900">
    <property type="protein sequence ID" value="GPLIN_000288900"/>
    <property type="gene ID" value="GPLIN_000288900"/>
</dbReference>
<dbReference type="Proteomes" id="UP000050741">
    <property type="component" value="Unassembled WGS sequence"/>
</dbReference>
<dbReference type="Pfam" id="PF10036">
    <property type="entry name" value="RLL"/>
    <property type="match status" value="1"/>
</dbReference>
<reference evidence="1" key="2">
    <citation type="submission" date="2014-05" db="EMBL/GenBank/DDBJ databases">
        <title>The genome and life-stage specific transcriptomes of Globodera pallida elucidate key aspects of plant parasitism by a cyst nematode.</title>
        <authorList>
            <person name="Cotton J.A."/>
            <person name="Lilley C.J."/>
            <person name="Jones L.M."/>
            <person name="Kikuchi T."/>
            <person name="Reid A.J."/>
            <person name="Thorpe P."/>
            <person name="Tsai I.J."/>
            <person name="Beasley H."/>
            <person name="Blok V."/>
            <person name="Cock P.J.A."/>
            <person name="Van den Akker S.E."/>
            <person name="Holroyd N."/>
            <person name="Hunt M."/>
            <person name="Mantelin S."/>
            <person name="Naghra H."/>
            <person name="Pain A."/>
            <person name="Palomares-Rius J.E."/>
            <person name="Zarowiecki M."/>
            <person name="Berriman M."/>
            <person name="Jones J.T."/>
            <person name="Urwin P.E."/>
        </authorList>
    </citation>
    <scope>NUCLEOTIDE SEQUENCE [LARGE SCALE GENOMIC DNA]</scope>
    <source>
        <strain evidence="1">Lindley</strain>
    </source>
</reference>
<keyword evidence="1" id="KW-1185">Reference proteome</keyword>
<dbReference type="AlphaFoldDB" id="A0A183BQK3"/>
<proteinExistence type="predicted"/>
<name>A0A183BQK3_GLOPA</name>
<sequence length="80" mass="8587">MGGGDGMSPKNSLNVVPLKQLETGTPPSGSRAFDNALRVLRLLHGARLRELQTRINATIVQVQKVTANPRADLSLGRIGR</sequence>
<evidence type="ECO:0000313" key="1">
    <source>
        <dbReference type="Proteomes" id="UP000050741"/>
    </source>
</evidence>
<organism evidence="1 2">
    <name type="scientific">Globodera pallida</name>
    <name type="common">Potato cyst nematode worm</name>
    <name type="synonym">Heterodera pallida</name>
    <dbReference type="NCBI Taxonomy" id="36090"/>
    <lineage>
        <taxon>Eukaryota</taxon>
        <taxon>Metazoa</taxon>
        <taxon>Ecdysozoa</taxon>
        <taxon>Nematoda</taxon>
        <taxon>Chromadorea</taxon>
        <taxon>Rhabditida</taxon>
        <taxon>Tylenchina</taxon>
        <taxon>Tylenchomorpha</taxon>
        <taxon>Tylenchoidea</taxon>
        <taxon>Heteroderidae</taxon>
        <taxon>Heteroderinae</taxon>
        <taxon>Globodera</taxon>
    </lineage>
</organism>
<dbReference type="InterPro" id="IPR019265">
    <property type="entry name" value="RTRAF"/>
</dbReference>
<reference evidence="1" key="1">
    <citation type="submission" date="2013-12" db="EMBL/GenBank/DDBJ databases">
        <authorList>
            <person name="Aslett M."/>
        </authorList>
    </citation>
    <scope>NUCLEOTIDE SEQUENCE [LARGE SCALE GENOMIC DNA]</scope>
    <source>
        <strain evidence="1">Lindley</strain>
    </source>
</reference>
<evidence type="ECO:0000313" key="2">
    <source>
        <dbReference type="WBParaSite" id="GPLIN_000288900"/>
    </source>
</evidence>
<protein>
    <submittedName>
        <fullName evidence="2">Transcriptional regulator</fullName>
    </submittedName>
</protein>
<dbReference type="PANTHER" id="PTHR15924">
    <property type="entry name" value="CLE"/>
    <property type="match status" value="1"/>
</dbReference>